<feature type="transmembrane region" description="Helical" evidence="1">
    <location>
        <begin position="143"/>
        <end position="162"/>
    </location>
</feature>
<keyword evidence="3" id="KW-1185">Reference proteome</keyword>
<evidence type="ECO:0000313" key="3">
    <source>
        <dbReference type="Proteomes" id="UP001281410"/>
    </source>
</evidence>
<keyword evidence="1" id="KW-0472">Membrane</keyword>
<gene>
    <name evidence="2" type="ORF">Dsin_012070</name>
</gene>
<accession>A0AAE0AI81</accession>
<dbReference type="EMBL" id="JANJYJ010000004">
    <property type="protein sequence ID" value="KAK3218100.1"/>
    <property type="molecule type" value="Genomic_DNA"/>
</dbReference>
<comment type="caution">
    <text evidence="2">The sequence shown here is derived from an EMBL/GenBank/DDBJ whole genome shotgun (WGS) entry which is preliminary data.</text>
</comment>
<organism evidence="2 3">
    <name type="scientific">Dipteronia sinensis</name>
    <dbReference type="NCBI Taxonomy" id="43782"/>
    <lineage>
        <taxon>Eukaryota</taxon>
        <taxon>Viridiplantae</taxon>
        <taxon>Streptophyta</taxon>
        <taxon>Embryophyta</taxon>
        <taxon>Tracheophyta</taxon>
        <taxon>Spermatophyta</taxon>
        <taxon>Magnoliopsida</taxon>
        <taxon>eudicotyledons</taxon>
        <taxon>Gunneridae</taxon>
        <taxon>Pentapetalae</taxon>
        <taxon>rosids</taxon>
        <taxon>malvids</taxon>
        <taxon>Sapindales</taxon>
        <taxon>Sapindaceae</taxon>
        <taxon>Hippocastanoideae</taxon>
        <taxon>Acereae</taxon>
        <taxon>Dipteronia</taxon>
    </lineage>
</organism>
<protein>
    <submittedName>
        <fullName evidence="2">Uncharacterized protein</fullName>
    </submittedName>
</protein>
<proteinExistence type="predicted"/>
<keyword evidence="1" id="KW-1133">Transmembrane helix</keyword>
<keyword evidence="1" id="KW-0812">Transmembrane</keyword>
<evidence type="ECO:0000313" key="2">
    <source>
        <dbReference type="EMBL" id="KAK3218100.1"/>
    </source>
</evidence>
<sequence>MSSVEETEGELHTMCSSKKFIEIVKDLSTKQQECIKDMGFGVLLNIKCLAFRLPLYEILLKANAPETKEIVLHGKWIPVRESDFEKVMGLPNDSHDVDYNMGEFDEICIRMKNLLINTSKHAITLPSLMPSLMTKHNTCIRSIAATVGITFAFFSLLLLRCFSSLGCL</sequence>
<evidence type="ECO:0000256" key="1">
    <source>
        <dbReference type="SAM" id="Phobius"/>
    </source>
</evidence>
<reference evidence="2" key="1">
    <citation type="journal article" date="2023" name="Plant J.">
        <title>Genome sequences and population genomics provide insights into the demographic history, inbreeding, and mutation load of two 'living fossil' tree species of Dipteronia.</title>
        <authorList>
            <person name="Feng Y."/>
            <person name="Comes H.P."/>
            <person name="Chen J."/>
            <person name="Zhu S."/>
            <person name="Lu R."/>
            <person name="Zhang X."/>
            <person name="Li P."/>
            <person name="Qiu J."/>
            <person name="Olsen K.M."/>
            <person name="Qiu Y."/>
        </authorList>
    </citation>
    <scope>NUCLEOTIDE SEQUENCE</scope>
    <source>
        <strain evidence="2">NBL</strain>
    </source>
</reference>
<name>A0AAE0AI81_9ROSI</name>
<dbReference type="Proteomes" id="UP001281410">
    <property type="component" value="Unassembled WGS sequence"/>
</dbReference>
<dbReference type="AlphaFoldDB" id="A0AAE0AI81"/>